<gene>
    <name evidence="1" type="ORF">GCM10023235_70630</name>
</gene>
<dbReference type="EMBL" id="BAABIS010000001">
    <property type="protein sequence ID" value="GAA4880211.1"/>
    <property type="molecule type" value="Genomic_DNA"/>
</dbReference>
<evidence type="ECO:0000313" key="2">
    <source>
        <dbReference type="Proteomes" id="UP001501752"/>
    </source>
</evidence>
<reference evidence="2" key="1">
    <citation type="journal article" date="2019" name="Int. J. Syst. Evol. Microbiol.">
        <title>The Global Catalogue of Microorganisms (GCM) 10K type strain sequencing project: providing services to taxonomists for standard genome sequencing and annotation.</title>
        <authorList>
            <consortium name="The Broad Institute Genomics Platform"/>
            <consortium name="The Broad Institute Genome Sequencing Center for Infectious Disease"/>
            <person name="Wu L."/>
            <person name="Ma J."/>
        </authorList>
    </citation>
    <scope>NUCLEOTIDE SEQUENCE [LARGE SCALE GENOMIC DNA]</scope>
    <source>
        <strain evidence="2">JCM 13006</strain>
    </source>
</reference>
<organism evidence="1 2">
    <name type="scientific">Kitasatospora terrestris</name>
    <dbReference type="NCBI Taxonomy" id="258051"/>
    <lineage>
        <taxon>Bacteria</taxon>
        <taxon>Bacillati</taxon>
        <taxon>Actinomycetota</taxon>
        <taxon>Actinomycetes</taxon>
        <taxon>Kitasatosporales</taxon>
        <taxon>Streptomycetaceae</taxon>
        <taxon>Kitasatospora</taxon>
    </lineage>
</organism>
<proteinExistence type="predicted"/>
<sequence>MTRPELSELDHLRETERLADAVVSAASAEGLLPYEPDAGEATRLQRAVNALGFGGRP</sequence>
<name>A0ABP9ELC3_9ACTN</name>
<keyword evidence="2" id="KW-1185">Reference proteome</keyword>
<protein>
    <submittedName>
        <fullName evidence="1">Uncharacterized protein</fullName>
    </submittedName>
</protein>
<evidence type="ECO:0000313" key="1">
    <source>
        <dbReference type="EMBL" id="GAA4880211.1"/>
    </source>
</evidence>
<dbReference type="Proteomes" id="UP001501752">
    <property type="component" value="Unassembled WGS sequence"/>
</dbReference>
<dbReference type="RefSeq" id="WP_345700984.1">
    <property type="nucleotide sequence ID" value="NZ_BAABIS010000001.1"/>
</dbReference>
<accession>A0ABP9ELC3</accession>
<comment type="caution">
    <text evidence="1">The sequence shown here is derived from an EMBL/GenBank/DDBJ whole genome shotgun (WGS) entry which is preliminary data.</text>
</comment>